<dbReference type="Pfam" id="PF06289">
    <property type="entry name" value="FlbD"/>
    <property type="match status" value="1"/>
</dbReference>
<protein>
    <submittedName>
        <fullName evidence="1">Uncharacterized protein</fullName>
    </submittedName>
</protein>
<reference evidence="1 2" key="1">
    <citation type="submission" date="2019-10" db="EMBL/GenBank/DDBJ databases">
        <title>Complete genome sequences for adaption low water activity.</title>
        <authorList>
            <person name="Zhao L."/>
            <person name="Zhong J."/>
        </authorList>
    </citation>
    <scope>NUCLEOTIDE SEQUENCE [LARGE SCALE GENOMIC DNA]</scope>
    <source>
        <strain evidence="1 2">FDU301</strain>
        <plasmid evidence="2">pfdu301a</plasmid>
    </source>
</reference>
<dbReference type="AlphaFoldDB" id="A0A6M6E4S8"/>
<evidence type="ECO:0000313" key="1">
    <source>
        <dbReference type="EMBL" id="QJX80586.1"/>
    </source>
</evidence>
<name>A0A6M6E4S8_PRIMG</name>
<keyword evidence="1" id="KW-0614">Plasmid</keyword>
<dbReference type="InterPro" id="IPR009384">
    <property type="entry name" value="SwrD-like"/>
</dbReference>
<dbReference type="Proteomes" id="UP000501076">
    <property type="component" value="Plasmid pFDU301A"/>
</dbReference>
<gene>
    <name evidence="1" type="ORF">FDZ14_31340</name>
</gene>
<dbReference type="RefSeq" id="WP_171778581.1">
    <property type="nucleotide sequence ID" value="NZ_CP045273.1"/>
</dbReference>
<sequence length="77" mass="8793">MIYLTRIDEEKTKFSINHRNILTVEKSIGGKSNVHTDNGKVFTVAETEEEINEKIISYEATIIERAIKKALEATKQI</sequence>
<evidence type="ECO:0000313" key="2">
    <source>
        <dbReference type="Proteomes" id="UP000501076"/>
    </source>
</evidence>
<geneLocation type="plasmid" evidence="2">
    <name>pfdu301a</name>
</geneLocation>
<organism evidence="1 2">
    <name type="scientific">Priestia megaterium</name>
    <name type="common">Bacillus megaterium</name>
    <dbReference type="NCBI Taxonomy" id="1404"/>
    <lineage>
        <taxon>Bacteria</taxon>
        <taxon>Bacillati</taxon>
        <taxon>Bacillota</taxon>
        <taxon>Bacilli</taxon>
        <taxon>Bacillales</taxon>
        <taxon>Bacillaceae</taxon>
        <taxon>Priestia</taxon>
    </lineage>
</organism>
<accession>A0A6M6E4S8</accession>
<proteinExistence type="predicted"/>
<dbReference type="EMBL" id="CP045273">
    <property type="protein sequence ID" value="QJX80586.1"/>
    <property type="molecule type" value="Genomic_DNA"/>
</dbReference>